<reference evidence="1" key="1">
    <citation type="journal article" date="2018" name="Data Brief">
        <title>Genome sequence data from 17 accessions of Ensete ventricosum, a staple food crop for millions in Ethiopia.</title>
        <authorList>
            <person name="Yemataw Z."/>
            <person name="Muzemil S."/>
            <person name="Ambachew D."/>
            <person name="Tripathi L."/>
            <person name="Tesfaye K."/>
            <person name="Chala A."/>
            <person name="Farbos A."/>
            <person name="O'Neill P."/>
            <person name="Moore K."/>
            <person name="Grant M."/>
            <person name="Studholme D.J."/>
        </authorList>
    </citation>
    <scope>NUCLEOTIDE SEQUENCE [LARGE SCALE GENOMIC DNA]</scope>
    <source>
        <tissue evidence="1">Leaf</tissue>
    </source>
</reference>
<evidence type="ECO:0000313" key="1">
    <source>
        <dbReference type="EMBL" id="RZR70480.1"/>
    </source>
</evidence>
<dbReference type="Proteomes" id="UP000290560">
    <property type="component" value="Unassembled WGS sequence"/>
</dbReference>
<protein>
    <submittedName>
        <fullName evidence="1">Uncharacterized protein</fullName>
    </submittedName>
</protein>
<proteinExistence type="predicted"/>
<gene>
    <name evidence="1" type="ORF">BHM03_00000089</name>
</gene>
<name>A0A444D7W1_ENSVE</name>
<sequence length="139" mass="14865">MIGCDRRNVEPSVAVPWAGPTRAIPPPLPSYLNTHPPTHLRLTDHRAGPTGQLAAKRKKGLGRPDPKNQTGQPVVRVPFDRTEATQAVGSTASPVRLVGVSEAVVASIRGKAWAFIFLEIRAGIIGDRRIDGALSTAHK</sequence>
<dbReference type="EMBL" id="KV875441">
    <property type="protein sequence ID" value="RZR70480.1"/>
    <property type="molecule type" value="Genomic_DNA"/>
</dbReference>
<organism evidence="1">
    <name type="scientific">Ensete ventricosum</name>
    <name type="common">Abyssinian banana</name>
    <name type="synonym">Musa ensete</name>
    <dbReference type="NCBI Taxonomy" id="4639"/>
    <lineage>
        <taxon>Eukaryota</taxon>
        <taxon>Viridiplantae</taxon>
        <taxon>Streptophyta</taxon>
        <taxon>Embryophyta</taxon>
        <taxon>Tracheophyta</taxon>
        <taxon>Spermatophyta</taxon>
        <taxon>Magnoliopsida</taxon>
        <taxon>Liliopsida</taxon>
        <taxon>Zingiberales</taxon>
        <taxon>Musaceae</taxon>
        <taxon>Ensete</taxon>
    </lineage>
</organism>
<dbReference type="AlphaFoldDB" id="A0A444D7W1"/>
<accession>A0A444D7W1</accession>